<reference evidence="5 6" key="1">
    <citation type="submission" date="2016-03" db="EMBL/GenBank/DDBJ databases">
        <title>Whole genome sequencing of Grifola frondosa 9006-11.</title>
        <authorList>
            <person name="Min B."/>
            <person name="Park H."/>
            <person name="Kim J.-G."/>
            <person name="Cho H."/>
            <person name="Oh Y.-L."/>
            <person name="Kong W.-S."/>
            <person name="Choi I.-G."/>
        </authorList>
    </citation>
    <scope>NUCLEOTIDE SEQUENCE [LARGE SCALE GENOMIC DNA]</scope>
    <source>
        <strain evidence="5 6">9006-11</strain>
    </source>
</reference>
<protein>
    <submittedName>
        <fullName evidence="5">Uncharacterized protein</fullName>
    </submittedName>
</protein>
<proteinExistence type="inferred from homology"/>
<dbReference type="AlphaFoldDB" id="A0A1C7MKG5"/>
<dbReference type="InterPro" id="IPR016195">
    <property type="entry name" value="Pol/histidinol_Pase-like"/>
</dbReference>
<evidence type="ECO:0000313" key="5">
    <source>
        <dbReference type="EMBL" id="OBZ77330.1"/>
    </source>
</evidence>
<comment type="subcellular location">
    <subcellularLocation>
        <location evidence="1">Nucleus</location>
    </subcellularLocation>
</comment>
<dbReference type="InterPro" id="IPR002738">
    <property type="entry name" value="RNase_P_p30"/>
</dbReference>
<comment type="caution">
    <text evidence="5">The sequence shown here is derived from an EMBL/GenBank/DDBJ whole genome shotgun (WGS) entry which is preliminary data.</text>
</comment>
<dbReference type="GO" id="GO:0008033">
    <property type="term" value="P:tRNA processing"/>
    <property type="evidence" value="ECO:0007669"/>
    <property type="project" value="UniProtKB-KW"/>
</dbReference>
<dbReference type="EMBL" id="LUGG01000002">
    <property type="protein sequence ID" value="OBZ77330.1"/>
    <property type="molecule type" value="Genomic_DNA"/>
</dbReference>
<keyword evidence="3" id="KW-0819">tRNA processing</keyword>
<keyword evidence="6" id="KW-1185">Reference proteome</keyword>
<dbReference type="GO" id="GO:0005655">
    <property type="term" value="C:nucleolar ribonuclease P complex"/>
    <property type="evidence" value="ECO:0007669"/>
    <property type="project" value="TreeGrafter"/>
</dbReference>
<name>A0A1C7MKG5_GRIFR</name>
<dbReference type="GO" id="GO:0003723">
    <property type="term" value="F:RNA binding"/>
    <property type="evidence" value="ECO:0007669"/>
    <property type="project" value="TreeGrafter"/>
</dbReference>
<organism evidence="5 6">
    <name type="scientific">Grifola frondosa</name>
    <name type="common">Maitake</name>
    <name type="synonym">Polyporus frondosus</name>
    <dbReference type="NCBI Taxonomy" id="5627"/>
    <lineage>
        <taxon>Eukaryota</taxon>
        <taxon>Fungi</taxon>
        <taxon>Dikarya</taxon>
        <taxon>Basidiomycota</taxon>
        <taxon>Agaricomycotina</taxon>
        <taxon>Agaricomycetes</taxon>
        <taxon>Polyporales</taxon>
        <taxon>Grifolaceae</taxon>
        <taxon>Grifola</taxon>
    </lineage>
</organism>
<sequence length="573" mass="63670">MISSARHPLPATKRIILPGMFIDLNVPVPPTSAKQSFGPSSKKGKGKQDQPNTVTFTPAQILAIEGRLDLLVHLGYTVFALNQTVERKVDPKTFVNVLDPLLAQLRKRPGVVFLRRLTIVLDEESEKGFGLTTGNAALFTPEGGAAAKRNWWAAAREVVRVTKGKGVLVSSGATNESDLRAPRDVANLITMLDLSQDVAHAASSKVPQSLILRAQTRRTYRAVLSEPKIVVPVSHTVVPEQTGGDLQTATAENSVHLAAEASPARRAYQKRTERRGPLTMALLAITVQTLLKRVRRVRKGQRGRRKRRTKRRRSSRLDGTFSLRKLVSLLYWHVAIAIEPWCCARTGIVANRYGHHLLLRIYWPRGIGVAMNLQSTRGCDLFGGRIDSLAMGWFLRSRRYFASLANDRYDDDGISVSDAHRLYYPSFDYINSHGGVNRAWGCEFNIISDKRYHLILPRPKTPTPAPMQPLTTMHNRQVVINEQVGTCGEDFRVAGHPVEGFSISECREHGLYVCGCLWTTRNYSLRPVLTILREGPNFVLHVESFACKVPSSAIGCACYGRRAPSDAGHMNCD</sequence>
<dbReference type="PANTHER" id="PTHR13031:SF0">
    <property type="entry name" value="RIBONUCLEASE P PROTEIN SUBUNIT P30"/>
    <property type="match status" value="1"/>
</dbReference>
<dbReference type="OrthoDB" id="17948at2759"/>
<evidence type="ECO:0000313" key="6">
    <source>
        <dbReference type="Proteomes" id="UP000092993"/>
    </source>
</evidence>
<dbReference type="PANTHER" id="PTHR13031">
    <property type="entry name" value="RIBONUCLEASE P SUBUNIT P30"/>
    <property type="match status" value="1"/>
</dbReference>
<comment type="similarity">
    <text evidence="2">Belongs to the eukaryotic/archaeal RNase P protein component 3 family.</text>
</comment>
<evidence type="ECO:0000256" key="3">
    <source>
        <dbReference type="ARBA" id="ARBA00022694"/>
    </source>
</evidence>
<dbReference type="Gene3D" id="3.20.20.140">
    <property type="entry name" value="Metal-dependent hydrolases"/>
    <property type="match status" value="1"/>
</dbReference>
<dbReference type="SUPFAM" id="SSF89550">
    <property type="entry name" value="PHP domain-like"/>
    <property type="match status" value="1"/>
</dbReference>
<evidence type="ECO:0000256" key="4">
    <source>
        <dbReference type="SAM" id="MobiDB-lite"/>
    </source>
</evidence>
<dbReference type="Pfam" id="PF01876">
    <property type="entry name" value="RNase_P_p30"/>
    <property type="match status" value="1"/>
</dbReference>
<feature type="region of interest" description="Disordered" evidence="4">
    <location>
        <begin position="32"/>
        <end position="52"/>
    </location>
</feature>
<evidence type="ECO:0000256" key="1">
    <source>
        <dbReference type="ARBA" id="ARBA00004123"/>
    </source>
</evidence>
<evidence type="ECO:0000256" key="2">
    <source>
        <dbReference type="ARBA" id="ARBA00007331"/>
    </source>
</evidence>
<dbReference type="Proteomes" id="UP000092993">
    <property type="component" value="Unassembled WGS sequence"/>
</dbReference>
<accession>A0A1C7MKG5</accession>
<gene>
    <name evidence="5" type="ORF">A0H81_01669</name>
</gene>
<dbReference type="STRING" id="5627.A0A1C7MKG5"/>